<organism evidence="1 2">
    <name type="scientific">Bradyrhizobium valentinum</name>
    <dbReference type="NCBI Taxonomy" id="1518501"/>
    <lineage>
        <taxon>Bacteria</taxon>
        <taxon>Pseudomonadati</taxon>
        <taxon>Pseudomonadota</taxon>
        <taxon>Alphaproteobacteria</taxon>
        <taxon>Hyphomicrobiales</taxon>
        <taxon>Nitrobacteraceae</taxon>
        <taxon>Bradyrhizobium</taxon>
    </lineage>
</organism>
<comment type="caution">
    <text evidence="1">The sequence shown here is derived from an EMBL/GenBank/DDBJ whole genome shotgun (WGS) entry which is preliminary data.</text>
</comment>
<evidence type="ECO:0000313" key="2">
    <source>
        <dbReference type="Proteomes" id="UP000051913"/>
    </source>
</evidence>
<dbReference type="Proteomes" id="UP000051913">
    <property type="component" value="Unassembled WGS sequence"/>
</dbReference>
<keyword evidence="2" id="KW-1185">Reference proteome</keyword>
<evidence type="ECO:0000313" key="1">
    <source>
        <dbReference type="EMBL" id="KRR06822.1"/>
    </source>
</evidence>
<accession>A0A0R3LNW5</accession>
<proteinExistence type="predicted"/>
<sequence length="74" mass="8662">MVHDWSFPEYPPEIFGKLPEGFVLEEQQIEMLCFWHRKALEAVDQLENPSDEELNARCGIKNRIFQAILSSRPS</sequence>
<protein>
    <submittedName>
        <fullName evidence="1">Uncharacterized protein</fullName>
    </submittedName>
</protein>
<dbReference type="AlphaFoldDB" id="A0A0R3LNW5"/>
<gene>
    <name evidence="1" type="ORF">CP49_01575</name>
</gene>
<reference evidence="1 2" key="1">
    <citation type="submission" date="2014-03" db="EMBL/GenBank/DDBJ databases">
        <title>Bradyrhizobium valentinum sp. nov., isolated from effective nodules of Lupinus mariae-josephae, a lupine endemic of basic-lime soils in Eastern Spain.</title>
        <authorList>
            <person name="Duran D."/>
            <person name="Rey L."/>
            <person name="Navarro A."/>
            <person name="Busquets A."/>
            <person name="Imperial J."/>
            <person name="Ruiz-Argueso T."/>
        </authorList>
    </citation>
    <scope>NUCLEOTIDE SEQUENCE [LARGE SCALE GENOMIC DNA]</scope>
    <source>
        <strain evidence="1 2">LmjM3</strain>
    </source>
</reference>
<name>A0A0R3LNW5_9BRAD</name>
<dbReference type="EMBL" id="LLXX01000101">
    <property type="protein sequence ID" value="KRR06822.1"/>
    <property type="molecule type" value="Genomic_DNA"/>
</dbReference>